<name>A0A1I9LVT6_9PHAE</name>
<dbReference type="GeneID" id="30512109"/>
<dbReference type="RefSeq" id="YP_009327006.1">
    <property type="nucleotide sequence ID" value="NC_032045.1"/>
</dbReference>
<accession>A0A1I9LVT6</accession>
<proteinExistence type="predicted"/>
<evidence type="ECO:0000256" key="1">
    <source>
        <dbReference type="SAM" id="Phobius"/>
    </source>
</evidence>
<feature type="transmembrane region" description="Helical" evidence="1">
    <location>
        <begin position="12"/>
        <end position="29"/>
    </location>
</feature>
<geneLocation type="chloroplast" evidence="3"/>
<dbReference type="EMBL" id="KU164871">
    <property type="protein sequence ID" value="ANS57562.1"/>
    <property type="molecule type" value="Genomic_DNA"/>
</dbReference>
<protein>
    <submittedName>
        <fullName evidence="3">Uncharacterized protein</fullName>
    </submittedName>
</protein>
<feature type="transmembrane region" description="Helical" evidence="1">
    <location>
        <begin position="128"/>
        <end position="150"/>
    </location>
</feature>
<evidence type="ECO:0000313" key="2">
    <source>
        <dbReference type="EMBL" id="ANS57562.1"/>
    </source>
</evidence>
<organism evidence="3">
    <name type="scientific">Pleurocladia lacustris</name>
    <dbReference type="NCBI Taxonomy" id="246121"/>
    <lineage>
        <taxon>Eukaryota</taxon>
        <taxon>Sar</taxon>
        <taxon>Stramenopiles</taxon>
        <taxon>Ochrophyta</taxon>
        <taxon>PX clade</taxon>
        <taxon>Phaeophyceae</taxon>
        <taxon>Ectocarpales</taxon>
        <taxon>Chordariaceae</taxon>
        <taxon>Pleurocladia</taxon>
    </lineage>
</organism>
<feature type="transmembrane region" description="Helical" evidence="1">
    <location>
        <begin position="96"/>
        <end position="116"/>
    </location>
</feature>
<keyword evidence="3" id="KW-0150">Chloroplast</keyword>
<feature type="transmembrane region" description="Helical" evidence="1">
    <location>
        <begin position="41"/>
        <end position="61"/>
    </location>
</feature>
<keyword evidence="1" id="KW-1133">Transmembrane helix</keyword>
<dbReference type="AlphaFoldDB" id="A0A1I9LVT6"/>
<reference evidence="3" key="1">
    <citation type="submission" date="2015-11" db="EMBL/GenBank/DDBJ databases">
        <title>Complete mitochondrial and plastid genomes of the freshwater brown alga Pleurocladia lacustris A. Braun and its phylogenetic placement in the Phaeophyceae.</title>
        <authorList>
            <person name="Wang X."/>
            <person name="Wehr J.D."/>
            <person name="Karol K.G."/>
        </authorList>
    </citation>
    <scope>NUCLEOTIDE SEQUENCE</scope>
    <source>
        <strain evidence="2">Sa2</strain>
        <strain evidence="3">SAG 25.93</strain>
    </source>
</reference>
<sequence length="227" mass="27300">MQEAIKIMFNLYWLEIVILILFVLLAFVLEQKWNFNKPRKWFLSFNALLFQRSFSAAAYFIPYLDMINLHIPLLKDDHPLILRLFMPNFIADSIDFIQQIPFLTFIYLLFAYGFFIRSKIPGDRLIRYNIMYSIMLVSLQGIINEMFIAFTDSFIYDDYLRAQITLMAFFWWLSLYIPCFVRALLGKYDKNKFIREAVEVHLGRDGPDFIWWDRTRKDKAPKRPPLN</sequence>
<evidence type="ECO:0000313" key="3">
    <source>
        <dbReference type="EMBL" id="ANS57706.1"/>
    </source>
</evidence>
<dbReference type="EMBL" id="KU164872">
    <property type="protein sequence ID" value="ANS57706.1"/>
    <property type="molecule type" value="Genomic_DNA"/>
</dbReference>
<feature type="transmembrane region" description="Helical" evidence="1">
    <location>
        <begin position="162"/>
        <end position="185"/>
    </location>
</feature>
<keyword evidence="3" id="KW-0934">Plastid</keyword>
<keyword evidence="1" id="KW-0812">Transmembrane</keyword>
<keyword evidence="1" id="KW-0472">Membrane</keyword>